<name>A0A165KHJ6_9LILI</name>
<evidence type="ECO:0000256" key="4">
    <source>
        <dbReference type="ARBA" id="ARBA00022801"/>
    </source>
</evidence>
<dbReference type="GO" id="GO:0006515">
    <property type="term" value="P:protein quality control for misfolded or incompletely synthesized proteins"/>
    <property type="evidence" value="ECO:0007669"/>
    <property type="project" value="TreeGrafter"/>
</dbReference>
<reference evidence="7" key="1">
    <citation type="submission" date="2015-11" db="EMBL/GenBank/DDBJ databases">
        <authorList>
            <person name="Zhang Y."/>
            <person name="Guo Z."/>
        </authorList>
    </citation>
    <scope>NUCLEOTIDE SEQUENCE</scope>
</reference>
<dbReference type="CDD" id="cd07017">
    <property type="entry name" value="S14_ClpP_2"/>
    <property type="match status" value="1"/>
</dbReference>
<dbReference type="EMBL" id="KU127363">
    <property type="protein sequence ID" value="AMY50496.1"/>
    <property type="molecule type" value="Genomic_DNA"/>
</dbReference>
<keyword evidence="5" id="KW-0720">Serine protease</keyword>
<evidence type="ECO:0000256" key="3">
    <source>
        <dbReference type="ARBA" id="ARBA00022670"/>
    </source>
</evidence>
<dbReference type="GO" id="GO:0004252">
    <property type="term" value="F:serine-type endopeptidase activity"/>
    <property type="evidence" value="ECO:0007669"/>
    <property type="project" value="InterPro"/>
</dbReference>
<evidence type="ECO:0000313" key="7">
    <source>
        <dbReference type="EMBL" id="AMY50496.1"/>
    </source>
</evidence>
<dbReference type="Pfam" id="PF00574">
    <property type="entry name" value="CLP_protease"/>
    <property type="match status" value="1"/>
</dbReference>
<proteinExistence type="inferred from homology"/>
<dbReference type="SUPFAM" id="SSF52096">
    <property type="entry name" value="ClpP/crotonase"/>
    <property type="match status" value="1"/>
</dbReference>
<comment type="similarity">
    <text evidence="1 6">Belongs to the peptidase S14 family.</text>
</comment>
<dbReference type="InterPro" id="IPR029045">
    <property type="entry name" value="ClpP/crotonase-like_dom_sf"/>
</dbReference>
<evidence type="ECO:0000256" key="6">
    <source>
        <dbReference type="RuleBase" id="RU003567"/>
    </source>
</evidence>
<dbReference type="PANTHER" id="PTHR10381:SF15">
    <property type="entry name" value="CHLOROPLASTIC ATP-DEPENDENT CLP PROTEASE PROTEOLYTIC SUBUNIT 1"/>
    <property type="match status" value="1"/>
</dbReference>
<organism evidence="7">
    <name type="scientific">Gymnosiphon longistylus</name>
    <dbReference type="NCBI Taxonomy" id="396667"/>
    <lineage>
        <taxon>Eukaryota</taxon>
        <taxon>Viridiplantae</taxon>
        <taxon>Streptophyta</taxon>
        <taxon>Embryophyta</taxon>
        <taxon>Tracheophyta</taxon>
        <taxon>Spermatophyta</taxon>
        <taxon>Magnoliopsida</taxon>
        <taxon>Liliopsida</taxon>
        <taxon>Dioscoreales</taxon>
        <taxon>Burmanniaceae</taxon>
        <taxon>Gymnosiphon</taxon>
    </lineage>
</organism>
<reference evidence="7" key="2">
    <citation type="journal article" date="2016" name="Am. J. Bot.">
        <title>A few-gene plastid phylogenetic framework for mycoheterotrophic monocots.</title>
        <authorList>
            <person name="Lam V.K."/>
            <person name="Merckx V.S."/>
            <person name="Graham S.W."/>
        </authorList>
    </citation>
    <scope>NUCLEOTIDE SEQUENCE</scope>
</reference>
<keyword evidence="4" id="KW-0378">Hydrolase</keyword>
<dbReference type="InterPro" id="IPR001907">
    <property type="entry name" value="ClpP"/>
</dbReference>
<dbReference type="AlphaFoldDB" id="A0A165KHJ6"/>
<geneLocation type="plastid" evidence="7"/>
<keyword evidence="3 7" id="KW-0645">Protease</keyword>
<dbReference type="GO" id="GO:0004176">
    <property type="term" value="F:ATP-dependent peptidase activity"/>
    <property type="evidence" value="ECO:0007669"/>
    <property type="project" value="InterPro"/>
</dbReference>
<dbReference type="PRINTS" id="PR00127">
    <property type="entry name" value="CLPPROTEASEP"/>
</dbReference>
<evidence type="ECO:0000256" key="5">
    <source>
        <dbReference type="ARBA" id="ARBA00022825"/>
    </source>
</evidence>
<dbReference type="PANTHER" id="PTHR10381">
    <property type="entry name" value="ATP-DEPENDENT CLP PROTEASE PROTEOLYTIC SUBUNIT"/>
    <property type="match status" value="1"/>
</dbReference>
<dbReference type="InterPro" id="IPR023562">
    <property type="entry name" value="ClpP/TepA"/>
</dbReference>
<dbReference type="GO" id="GO:0009368">
    <property type="term" value="C:endopeptidase Clp complex"/>
    <property type="evidence" value="ECO:0007669"/>
    <property type="project" value="TreeGrafter"/>
</dbReference>
<dbReference type="Gene3D" id="3.90.226.10">
    <property type="entry name" value="2-enoyl-CoA Hydratase, Chain A, domain 1"/>
    <property type="match status" value="1"/>
</dbReference>
<protein>
    <recommendedName>
        <fullName evidence="6">ATP-dependent Clp protease proteolytic subunit</fullName>
    </recommendedName>
</protein>
<accession>A0A165KHJ6</accession>
<dbReference type="GO" id="GO:0009536">
    <property type="term" value="C:plastid"/>
    <property type="evidence" value="ECO:0007669"/>
    <property type="project" value="UniProtKB-ARBA"/>
</dbReference>
<feature type="non-terminal residue" evidence="7">
    <location>
        <position position="1"/>
    </location>
</feature>
<keyword evidence="2 7" id="KW-0934">Plastid</keyword>
<evidence type="ECO:0000256" key="1">
    <source>
        <dbReference type="ARBA" id="ARBA00007039"/>
    </source>
</evidence>
<sequence length="216" mass="25025">DRVFYERLIFLGKKIDNKLSSHIISLMIYLSMENYKKDIFLFINSPGGDAVNTFAIYDTMQYVLPDVHTVCMGFAGAMASLILVGGEITKRLAFPHARIMITQPSCRIIRAKVNEIILEAEELFRIRQTMEKIFSQRTGTPLNIISKDMERQTFMSAKEAKAYGIIDHVAMEKEDDDIKIPDDDKFKKSREEIENRDINYNEKDEDGIEDKNFNFF</sequence>
<evidence type="ECO:0000256" key="2">
    <source>
        <dbReference type="ARBA" id="ARBA00022640"/>
    </source>
</evidence>
<dbReference type="GO" id="GO:0051117">
    <property type="term" value="F:ATPase binding"/>
    <property type="evidence" value="ECO:0007669"/>
    <property type="project" value="TreeGrafter"/>
</dbReference>
<gene>
    <name evidence="7" type="primary">clpP</name>
</gene>